<dbReference type="AlphaFoldDB" id="A0AAE3UEN9"/>
<feature type="transmembrane region" description="Helical" evidence="4">
    <location>
        <begin position="38"/>
        <end position="57"/>
    </location>
</feature>
<dbReference type="PANTHER" id="PTHR43280:SF2">
    <property type="entry name" value="HTH-TYPE TRANSCRIPTIONAL REGULATOR EXSA"/>
    <property type="match status" value="1"/>
</dbReference>
<dbReference type="PROSITE" id="PS00041">
    <property type="entry name" value="HTH_ARAC_FAMILY_1"/>
    <property type="match status" value="1"/>
</dbReference>
<feature type="transmembrane region" description="Helical" evidence="4">
    <location>
        <begin position="135"/>
        <end position="159"/>
    </location>
</feature>
<dbReference type="RefSeq" id="WP_314513378.1">
    <property type="nucleotide sequence ID" value="NZ_JASJOU010000007.1"/>
</dbReference>
<dbReference type="SMART" id="SM00342">
    <property type="entry name" value="HTH_ARAC"/>
    <property type="match status" value="1"/>
</dbReference>
<dbReference type="Proteomes" id="UP001232063">
    <property type="component" value="Unassembled WGS sequence"/>
</dbReference>
<dbReference type="GO" id="GO:0003700">
    <property type="term" value="F:DNA-binding transcription factor activity"/>
    <property type="evidence" value="ECO:0007669"/>
    <property type="project" value="InterPro"/>
</dbReference>
<evidence type="ECO:0000259" key="5">
    <source>
        <dbReference type="PROSITE" id="PS01124"/>
    </source>
</evidence>
<feature type="transmembrane region" description="Helical" evidence="4">
    <location>
        <begin position="193"/>
        <end position="214"/>
    </location>
</feature>
<dbReference type="InterPro" id="IPR009057">
    <property type="entry name" value="Homeodomain-like_sf"/>
</dbReference>
<keyword evidence="3" id="KW-0804">Transcription</keyword>
<proteinExistence type="predicted"/>
<organism evidence="6 7">
    <name type="scientific">Xanthocytophaga agilis</name>
    <dbReference type="NCBI Taxonomy" id="3048010"/>
    <lineage>
        <taxon>Bacteria</taxon>
        <taxon>Pseudomonadati</taxon>
        <taxon>Bacteroidota</taxon>
        <taxon>Cytophagia</taxon>
        <taxon>Cytophagales</taxon>
        <taxon>Rhodocytophagaceae</taxon>
        <taxon>Xanthocytophaga</taxon>
    </lineage>
</organism>
<keyword evidence="4" id="KW-0472">Membrane</keyword>
<dbReference type="InterPro" id="IPR018062">
    <property type="entry name" value="HTH_AraC-typ_CS"/>
</dbReference>
<dbReference type="EMBL" id="JASJOU010000007">
    <property type="protein sequence ID" value="MDJ1502978.1"/>
    <property type="molecule type" value="Genomic_DNA"/>
</dbReference>
<dbReference type="PANTHER" id="PTHR43280">
    <property type="entry name" value="ARAC-FAMILY TRANSCRIPTIONAL REGULATOR"/>
    <property type="match status" value="1"/>
</dbReference>
<dbReference type="Gene3D" id="1.10.10.60">
    <property type="entry name" value="Homeodomain-like"/>
    <property type="match status" value="1"/>
</dbReference>
<evidence type="ECO:0000313" key="6">
    <source>
        <dbReference type="EMBL" id="MDJ1502978.1"/>
    </source>
</evidence>
<keyword evidence="4" id="KW-0812">Transmembrane</keyword>
<dbReference type="Pfam" id="PF12833">
    <property type="entry name" value="HTH_18"/>
    <property type="match status" value="1"/>
</dbReference>
<evidence type="ECO:0000313" key="7">
    <source>
        <dbReference type="Proteomes" id="UP001232063"/>
    </source>
</evidence>
<dbReference type="PROSITE" id="PS01124">
    <property type="entry name" value="HTH_ARAC_FAMILY_2"/>
    <property type="match status" value="1"/>
</dbReference>
<keyword evidence="7" id="KW-1185">Reference proteome</keyword>
<sequence>MLNLSLLSLIILLGSIQGSILTLVLFLSKEKGPVRQKYLAWFTLILAYNSIQVFLYTTESPLVIYCPNTFFPVFHIFCLGPLLLLYIVSNTIGVSNLPYSLWKYFIPSIISFLINLIHALLFFTKALGPSTPQMLWPVFSRILQAEHIILILAFAWFWFQSYSILNRWNKINQQDKENPETTNPIIYIWLKRLLFALLTSYGIWAITIFATILFDLTVNLAFPLEISLALLVYWIAFVGNQKIQILQIQKEKINSSILDLLEPSEINTLINKMQQIMEQQKCYLDPELNLSRFAQVTELNSRYISAICNQVLKLGFGEFVNQYRIREAKTRLSDPQYQHLTIAGIALESGFNSIQTFQRVFKQTEGITPREFQNNQPKTLLKT</sequence>
<feature type="transmembrane region" description="Helical" evidence="4">
    <location>
        <begin position="220"/>
        <end position="240"/>
    </location>
</feature>
<reference evidence="6" key="1">
    <citation type="submission" date="2023-05" db="EMBL/GenBank/DDBJ databases">
        <authorList>
            <person name="Zhang X."/>
        </authorList>
    </citation>
    <scope>NUCLEOTIDE SEQUENCE</scope>
    <source>
        <strain evidence="6">BD1B2-1</strain>
    </source>
</reference>
<evidence type="ECO:0000256" key="3">
    <source>
        <dbReference type="ARBA" id="ARBA00023163"/>
    </source>
</evidence>
<feature type="transmembrane region" description="Helical" evidence="4">
    <location>
        <begin position="69"/>
        <end position="89"/>
    </location>
</feature>
<keyword evidence="2" id="KW-0238">DNA-binding</keyword>
<evidence type="ECO:0000256" key="2">
    <source>
        <dbReference type="ARBA" id="ARBA00023125"/>
    </source>
</evidence>
<dbReference type="InterPro" id="IPR018060">
    <property type="entry name" value="HTH_AraC"/>
</dbReference>
<dbReference type="SUPFAM" id="SSF46689">
    <property type="entry name" value="Homeodomain-like"/>
    <property type="match status" value="1"/>
</dbReference>
<name>A0AAE3UEN9_9BACT</name>
<feature type="transmembrane region" description="Helical" evidence="4">
    <location>
        <begin position="6"/>
        <end position="26"/>
    </location>
</feature>
<feature type="transmembrane region" description="Helical" evidence="4">
    <location>
        <begin position="101"/>
        <end position="123"/>
    </location>
</feature>
<evidence type="ECO:0000256" key="1">
    <source>
        <dbReference type="ARBA" id="ARBA00023015"/>
    </source>
</evidence>
<comment type="caution">
    <text evidence="6">The sequence shown here is derived from an EMBL/GenBank/DDBJ whole genome shotgun (WGS) entry which is preliminary data.</text>
</comment>
<feature type="domain" description="HTH araC/xylS-type" evidence="5">
    <location>
        <begin position="267"/>
        <end position="375"/>
    </location>
</feature>
<evidence type="ECO:0000256" key="4">
    <source>
        <dbReference type="SAM" id="Phobius"/>
    </source>
</evidence>
<accession>A0AAE3UEN9</accession>
<gene>
    <name evidence="6" type="ORF">QNI22_20080</name>
</gene>
<keyword evidence="4" id="KW-1133">Transmembrane helix</keyword>
<protein>
    <submittedName>
        <fullName evidence="6">Helix-turn-helix domain-containing protein</fullName>
    </submittedName>
</protein>
<keyword evidence="1" id="KW-0805">Transcription regulation</keyword>
<dbReference type="GO" id="GO:0043565">
    <property type="term" value="F:sequence-specific DNA binding"/>
    <property type="evidence" value="ECO:0007669"/>
    <property type="project" value="InterPro"/>
</dbReference>